<gene>
    <name evidence="1" type="ORF">BCR33DRAFT_771974</name>
</gene>
<dbReference type="SUPFAM" id="SSF48403">
    <property type="entry name" value="Ankyrin repeat"/>
    <property type="match status" value="1"/>
</dbReference>
<sequence>MQQPFEQLLLSIDDEIQANTIPQPESTPYLPPEIWSRIFVMTFGSMRQLSRISRLCKSVYLYCWLSPAAKANFYFECYGKRQAIFMLHVTNCWRSPQFREILTIMINNGGGFSCLDQFGKACPLLQLMKLPDAVEYIQLFYSCDPHISEDHMRYALGLAVKNGRLDLVCALLQENPASVKPSTLNAHLEEKGVEYDLKQLIARNHRELFFFLASGKSSNFSADAVAYAIKMEYLEAAREIVNARLDYHSTQLSQHDSNRVWYELGYKNLTHVEVALSLGVAPTYNSFLSSSGLFQYVYFENLMVRQSWDHLENPKIALKHDSLLFADLFVRAGFLINQMILVNAVYTGAKEYVQYLLEKWSNQDNYLETNIICSYTFCNAFMWRNWELVEILISACRKWAEVSGQPFTEALNLADSEDVPNIIVSPMTLDDLFFFTKVPILVKLNVFPETIYTFALEEIALRFHEESHWPEARTCMEKLFSLGAKITSKAVINSSQPTQGDAGMGASSSFKFLWERFELERNIGFVHFPEVILYANDGSKEIIEMILRKGVPVTQVVLLNLYFLFFRFSPVEPLAHILLKAVEPGNLLQHTFLDYLETMESIDLYESDEKSFSKNIDLKQHRTLLIEL</sequence>
<accession>A0A1Y2B8I5</accession>
<organism evidence="1 2">
    <name type="scientific">Rhizoclosmatium globosum</name>
    <dbReference type="NCBI Taxonomy" id="329046"/>
    <lineage>
        <taxon>Eukaryota</taxon>
        <taxon>Fungi</taxon>
        <taxon>Fungi incertae sedis</taxon>
        <taxon>Chytridiomycota</taxon>
        <taxon>Chytridiomycota incertae sedis</taxon>
        <taxon>Chytridiomycetes</taxon>
        <taxon>Chytridiales</taxon>
        <taxon>Chytriomycetaceae</taxon>
        <taxon>Rhizoclosmatium</taxon>
    </lineage>
</organism>
<dbReference type="InterPro" id="IPR036770">
    <property type="entry name" value="Ankyrin_rpt-contain_sf"/>
</dbReference>
<proteinExistence type="predicted"/>
<evidence type="ECO:0000313" key="2">
    <source>
        <dbReference type="Proteomes" id="UP000193642"/>
    </source>
</evidence>
<evidence type="ECO:0000313" key="1">
    <source>
        <dbReference type="EMBL" id="ORY31142.1"/>
    </source>
</evidence>
<comment type="caution">
    <text evidence="1">The sequence shown here is derived from an EMBL/GenBank/DDBJ whole genome shotgun (WGS) entry which is preliminary data.</text>
</comment>
<dbReference type="Proteomes" id="UP000193642">
    <property type="component" value="Unassembled WGS sequence"/>
</dbReference>
<protein>
    <submittedName>
        <fullName evidence="1">Uncharacterized protein</fullName>
    </submittedName>
</protein>
<dbReference type="AlphaFoldDB" id="A0A1Y2B8I5"/>
<reference evidence="1 2" key="1">
    <citation type="submission" date="2016-07" db="EMBL/GenBank/DDBJ databases">
        <title>Pervasive Adenine N6-methylation of Active Genes in Fungi.</title>
        <authorList>
            <consortium name="DOE Joint Genome Institute"/>
            <person name="Mondo S.J."/>
            <person name="Dannebaum R.O."/>
            <person name="Kuo R.C."/>
            <person name="Labutti K."/>
            <person name="Haridas S."/>
            <person name="Kuo A."/>
            <person name="Salamov A."/>
            <person name="Ahrendt S.R."/>
            <person name="Lipzen A."/>
            <person name="Sullivan W."/>
            <person name="Andreopoulos W.B."/>
            <person name="Clum A."/>
            <person name="Lindquist E."/>
            <person name="Daum C."/>
            <person name="Ramamoorthy G.K."/>
            <person name="Gryganskyi A."/>
            <person name="Culley D."/>
            <person name="Magnuson J.K."/>
            <person name="James T.Y."/>
            <person name="O'Malley M.A."/>
            <person name="Stajich J.E."/>
            <person name="Spatafora J.W."/>
            <person name="Visel A."/>
            <person name="Grigoriev I.V."/>
        </authorList>
    </citation>
    <scope>NUCLEOTIDE SEQUENCE [LARGE SCALE GENOMIC DNA]</scope>
    <source>
        <strain evidence="1 2">JEL800</strain>
    </source>
</reference>
<name>A0A1Y2B8I5_9FUNG</name>
<dbReference type="EMBL" id="MCGO01000079">
    <property type="protein sequence ID" value="ORY31142.1"/>
    <property type="molecule type" value="Genomic_DNA"/>
</dbReference>
<dbReference type="OrthoDB" id="2152642at2759"/>
<keyword evidence="2" id="KW-1185">Reference proteome</keyword>